<organism evidence="1 2">
    <name type="scientific">Botryotinia fuckeliana (strain T4)</name>
    <name type="common">Noble rot fungus</name>
    <name type="synonym">Botrytis cinerea</name>
    <dbReference type="NCBI Taxonomy" id="999810"/>
    <lineage>
        <taxon>Eukaryota</taxon>
        <taxon>Fungi</taxon>
        <taxon>Dikarya</taxon>
        <taxon>Ascomycota</taxon>
        <taxon>Pezizomycotina</taxon>
        <taxon>Leotiomycetes</taxon>
        <taxon>Helotiales</taxon>
        <taxon>Sclerotiniaceae</taxon>
        <taxon>Botrytis</taxon>
    </lineage>
</organism>
<protein>
    <submittedName>
        <fullName evidence="1">Uncharacterized protein</fullName>
    </submittedName>
</protein>
<dbReference type="EMBL" id="FQ790313">
    <property type="protein sequence ID" value="CCD34691.1"/>
    <property type="molecule type" value="Genomic_DNA"/>
</dbReference>
<dbReference type="Proteomes" id="UP000008177">
    <property type="component" value="Unplaced contigs"/>
</dbReference>
<dbReference type="AlphaFoldDB" id="G2YBV0"/>
<evidence type="ECO:0000313" key="2">
    <source>
        <dbReference type="Proteomes" id="UP000008177"/>
    </source>
</evidence>
<sequence length="69" mass="8469">MKESEFVWVSQTHDDHSNVELKCRTKRPLFVSKFTDVKLAKRLRVELFRNMLWDLPEKDERVFTWGWLD</sequence>
<proteinExistence type="predicted"/>
<dbReference type="InParanoid" id="G2YBV0"/>
<gene>
    <name evidence="1" type="ORF">BofuT4_uP100950.1</name>
</gene>
<accession>G2YBV0</accession>
<name>G2YBV0_BOTF4</name>
<reference evidence="2" key="1">
    <citation type="journal article" date="2011" name="PLoS Genet.">
        <title>Genomic analysis of the necrotrophic fungal pathogens Sclerotinia sclerotiorum and Botrytis cinerea.</title>
        <authorList>
            <person name="Amselem J."/>
            <person name="Cuomo C.A."/>
            <person name="van Kan J.A."/>
            <person name="Viaud M."/>
            <person name="Benito E.P."/>
            <person name="Couloux A."/>
            <person name="Coutinho P.M."/>
            <person name="de Vries R.P."/>
            <person name="Dyer P.S."/>
            <person name="Fillinger S."/>
            <person name="Fournier E."/>
            <person name="Gout L."/>
            <person name="Hahn M."/>
            <person name="Kohn L."/>
            <person name="Lapalu N."/>
            <person name="Plummer K.M."/>
            <person name="Pradier J.M."/>
            <person name="Quevillon E."/>
            <person name="Sharon A."/>
            <person name="Simon A."/>
            <person name="ten Have A."/>
            <person name="Tudzynski B."/>
            <person name="Tudzynski P."/>
            <person name="Wincker P."/>
            <person name="Andrew M."/>
            <person name="Anthouard V."/>
            <person name="Beever R.E."/>
            <person name="Beffa R."/>
            <person name="Benoit I."/>
            <person name="Bouzid O."/>
            <person name="Brault B."/>
            <person name="Chen Z."/>
            <person name="Choquer M."/>
            <person name="Collemare J."/>
            <person name="Cotton P."/>
            <person name="Danchin E.G."/>
            <person name="Da Silva C."/>
            <person name="Gautier A."/>
            <person name="Giraud C."/>
            <person name="Giraud T."/>
            <person name="Gonzalez C."/>
            <person name="Grossetete S."/>
            <person name="Guldener U."/>
            <person name="Henrissat B."/>
            <person name="Howlett B.J."/>
            <person name="Kodira C."/>
            <person name="Kretschmer M."/>
            <person name="Lappartient A."/>
            <person name="Leroch M."/>
            <person name="Levis C."/>
            <person name="Mauceli E."/>
            <person name="Neuveglise C."/>
            <person name="Oeser B."/>
            <person name="Pearson M."/>
            <person name="Poulain J."/>
            <person name="Poussereau N."/>
            <person name="Quesneville H."/>
            <person name="Rascle C."/>
            <person name="Schumacher J."/>
            <person name="Segurens B."/>
            <person name="Sexton A."/>
            <person name="Silva E."/>
            <person name="Sirven C."/>
            <person name="Soanes D.M."/>
            <person name="Talbot N.J."/>
            <person name="Templeton M."/>
            <person name="Yandava C."/>
            <person name="Yarden O."/>
            <person name="Zeng Q."/>
            <person name="Rollins J.A."/>
            <person name="Lebrun M.H."/>
            <person name="Dickman M."/>
        </authorList>
    </citation>
    <scope>NUCLEOTIDE SEQUENCE [LARGE SCALE GENOMIC DNA]</scope>
    <source>
        <strain evidence="2">T4</strain>
    </source>
</reference>
<dbReference type="HOGENOM" id="CLU_2775653_0_0_1"/>
<evidence type="ECO:0000313" key="1">
    <source>
        <dbReference type="EMBL" id="CCD34691.1"/>
    </source>
</evidence>